<dbReference type="InterPro" id="IPR014712">
    <property type="entry name" value="ANTH_dom_sf"/>
</dbReference>
<dbReference type="GO" id="GO:0005545">
    <property type="term" value="F:1-phosphatidylinositol binding"/>
    <property type="evidence" value="ECO:0007669"/>
    <property type="project" value="InterPro"/>
</dbReference>
<evidence type="ECO:0000256" key="1">
    <source>
        <dbReference type="ARBA" id="ARBA00004132"/>
    </source>
</evidence>
<evidence type="ECO:0000313" key="14">
    <source>
        <dbReference type="RefSeq" id="XP_024223273.1"/>
    </source>
</evidence>
<dbReference type="Proteomes" id="UP000515180">
    <property type="component" value="Unplaced"/>
</dbReference>
<keyword evidence="7" id="KW-0472">Membrane</keyword>
<keyword evidence="5" id="KW-0254">Endocytosis</keyword>
<feature type="compositionally biased region" description="Low complexity" evidence="11">
    <location>
        <begin position="614"/>
        <end position="651"/>
    </location>
</feature>
<evidence type="ECO:0000256" key="11">
    <source>
        <dbReference type="SAM" id="MobiDB-lite"/>
    </source>
</evidence>
<dbReference type="GO" id="GO:0008021">
    <property type="term" value="C:synaptic vesicle"/>
    <property type="evidence" value="ECO:0007669"/>
    <property type="project" value="TreeGrafter"/>
</dbReference>
<evidence type="ECO:0000256" key="5">
    <source>
        <dbReference type="ARBA" id="ARBA00022583"/>
    </source>
</evidence>
<feature type="compositionally biased region" description="Polar residues" evidence="11">
    <location>
        <begin position="367"/>
        <end position="388"/>
    </location>
</feature>
<feature type="compositionally biased region" description="Polar residues" evidence="11">
    <location>
        <begin position="395"/>
        <end position="409"/>
    </location>
</feature>
<dbReference type="PROSITE" id="PS50942">
    <property type="entry name" value="ENTH"/>
    <property type="match status" value="1"/>
</dbReference>
<dbReference type="InterPro" id="IPR008942">
    <property type="entry name" value="ENTH_VHS"/>
</dbReference>
<keyword evidence="9" id="KW-0968">Cytoplasmic vesicle</keyword>
<evidence type="ECO:0000256" key="10">
    <source>
        <dbReference type="ARBA" id="ARBA00064895"/>
    </source>
</evidence>
<evidence type="ECO:0000256" key="7">
    <source>
        <dbReference type="ARBA" id="ARBA00023136"/>
    </source>
</evidence>
<feature type="region of interest" description="Disordered" evidence="11">
    <location>
        <begin position="514"/>
        <end position="538"/>
    </location>
</feature>
<name>A0A6P6FCV0_BOMIM</name>
<dbReference type="GO" id="GO:0032050">
    <property type="term" value="F:clathrin heavy chain binding"/>
    <property type="evidence" value="ECO:0007669"/>
    <property type="project" value="TreeGrafter"/>
</dbReference>
<dbReference type="SUPFAM" id="SSF48464">
    <property type="entry name" value="ENTH/VHS domain"/>
    <property type="match status" value="1"/>
</dbReference>
<keyword evidence="13" id="KW-1185">Reference proteome</keyword>
<evidence type="ECO:0000256" key="8">
    <source>
        <dbReference type="ARBA" id="ARBA00023176"/>
    </source>
</evidence>
<dbReference type="InterPro" id="IPR013809">
    <property type="entry name" value="ENTH"/>
</dbReference>
<dbReference type="InterPro" id="IPR045192">
    <property type="entry name" value="AP180-like"/>
</dbReference>
<accession>A0A6P6FCV0</accession>
<evidence type="ECO:0000256" key="9">
    <source>
        <dbReference type="ARBA" id="ARBA00023329"/>
    </source>
</evidence>
<evidence type="ECO:0000256" key="6">
    <source>
        <dbReference type="ARBA" id="ARBA00023034"/>
    </source>
</evidence>
<dbReference type="CTD" id="7939"/>
<reference evidence="14" key="1">
    <citation type="submission" date="2025-08" db="UniProtKB">
        <authorList>
            <consortium name="RefSeq"/>
        </authorList>
    </citation>
    <scope>IDENTIFICATION</scope>
</reference>
<proteinExistence type="inferred from homology"/>
<feature type="domain" description="ENTH" evidence="12">
    <location>
        <begin position="14"/>
        <end position="150"/>
    </location>
</feature>
<dbReference type="SUPFAM" id="SSF89009">
    <property type="entry name" value="GAT-like domain"/>
    <property type="match status" value="1"/>
</dbReference>
<evidence type="ECO:0000256" key="3">
    <source>
        <dbReference type="ARBA" id="ARBA00004600"/>
    </source>
</evidence>
<dbReference type="GO" id="GO:0072583">
    <property type="term" value="P:clathrin-dependent endocytosis"/>
    <property type="evidence" value="ECO:0007669"/>
    <property type="project" value="InterPro"/>
</dbReference>
<dbReference type="FunFam" id="1.20.58.150:FF:000001">
    <property type="entry name" value="phosphatidylinositol-binding clathrin assembly protein-like isoform X1"/>
    <property type="match status" value="1"/>
</dbReference>
<dbReference type="RefSeq" id="XP_024223273.1">
    <property type="nucleotide sequence ID" value="XM_024367505.2"/>
</dbReference>
<dbReference type="GO" id="GO:0030136">
    <property type="term" value="C:clathrin-coated vesicle"/>
    <property type="evidence" value="ECO:0007669"/>
    <property type="project" value="UniProtKB-SubCell"/>
</dbReference>
<feature type="region of interest" description="Disordered" evidence="11">
    <location>
        <begin position="614"/>
        <end position="657"/>
    </location>
</feature>
<comment type="subcellular location">
    <subcellularLocation>
        <location evidence="1">Cytoplasmic vesicle</location>
        <location evidence="1">Clathrin-coated vesicle</location>
    </subcellularLocation>
    <subcellularLocation>
        <location evidence="2">Golgi apparatus</location>
    </subcellularLocation>
    <subcellularLocation>
        <location evidence="3">Membrane</location>
        <location evidence="3">Clathrin-coated pit</location>
    </subcellularLocation>
</comment>
<sequence>MAGQTINDRLLAARHSIAGQGLAKAVCKATTEEMIGPKKKHLEYLVRCTNEPNVSIPQLANLLIERSQNTNWTVVFKALITVHHMLCYGNERFTQYLASSNSTFQLSNFLDKSGVQAGARIGYDMSPFIRRYAKYLNEKALSYRTVAFDFCKVKRGKDDRTLRTMNAEKLLKTLPVLQSQLDALLEFDCTANDLTNGVINMAFMLLFRDLIRLFACYNDGIINLLEKYFDMNKKQCREALDLYKKFLIRMDRVGEFLKVAENVGIDKGDIPDLTKAPSSLLDALEQHLASLEGKKGSAANTPTQSASNRTNVKSGVSALSSTSTAFGTAASNNRLDHAGNGHIDEALRQQALAEEEAAMNQYKAKVQSPSSGPSTNPFLSSPTNNANQPIVDLFSSPSTTTTAESQPQKASDDLLQLAGNPFADMFGAPQPATASTTQTQNNMWMTNGFAAVPPANNNFVTDNSFSSVFGNQDSKSAAGQQQNATSTGKVLTGDLDSSLASLAQNLTINKSAQQQVKGMQWNSPKNAAKTGGPAGGWTPQPMAATTGAGYRPMGQGMTQLPSTAMGFPPHTAPLGMQGVPMGMQGMQGMRPMMSTMPGGPGGMMVAGGTASMMMPSTNPMMSANLQQQPQPQQQQQQSQAVQQPQNNQVQLDPFGAL</sequence>
<dbReference type="CDD" id="cd16985">
    <property type="entry name" value="ANTH_N_AP180"/>
    <property type="match status" value="1"/>
</dbReference>
<dbReference type="Gene3D" id="1.25.40.90">
    <property type="match status" value="1"/>
</dbReference>
<dbReference type="GO" id="GO:0005794">
    <property type="term" value="C:Golgi apparatus"/>
    <property type="evidence" value="ECO:0007669"/>
    <property type="project" value="UniProtKB-SubCell"/>
</dbReference>
<evidence type="ECO:0000256" key="4">
    <source>
        <dbReference type="ARBA" id="ARBA00008011"/>
    </source>
</evidence>
<dbReference type="GO" id="GO:0000149">
    <property type="term" value="F:SNARE binding"/>
    <property type="evidence" value="ECO:0007669"/>
    <property type="project" value="TreeGrafter"/>
</dbReference>
<evidence type="ECO:0000313" key="13">
    <source>
        <dbReference type="Proteomes" id="UP000515180"/>
    </source>
</evidence>
<feature type="region of interest" description="Disordered" evidence="11">
    <location>
        <begin position="359"/>
        <end position="410"/>
    </location>
</feature>
<dbReference type="SMART" id="SM00273">
    <property type="entry name" value="ENTH"/>
    <property type="match status" value="1"/>
</dbReference>
<keyword evidence="8" id="KW-0168">Coated pit</keyword>
<feature type="compositionally biased region" description="Polar residues" evidence="11">
    <location>
        <begin position="514"/>
        <end position="525"/>
    </location>
</feature>
<organism evidence="13 14">
    <name type="scientific">Bombus impatiens</name>
    <name type="common">Bumblebee</name>
    <dbReference type="NCBI Taxonomy" id="132113"/>
    <lineage>
        <taxon>Eukaryota</taxon>
        <taxon>Metazoa</taxon>
        <taxon>Ecdysozoa</taxon>
        <taxon>Arthropoda</taxon>
        <taxon>Hexapoda</taxon>
        <taxon>Insecta</taxon>
        <taxon>Pterygota</taxon>
        <taxon>Neoptera</taxon>
        <taxon>Endopterygota</taxon>
        <taxon>Hymenoptera</taxon>
        <taxon>Apocrita</taxon>
        <taxon>Aculeata</taxon>
        <taxon>Apoidea</taxon>
        <taxon>Anthophila</taxon>
        <taxon>Apidae</taxon>
        <taxon>Bombus</taxon>
        <taxon>Pyrobombus</taxon>
    </lineage>
</organism>
<dbReference type="AlphaFoldDB" id="A0A6P6FCV0"/>
<comment type="similarity">
    <text evidence="4">Belongs to the PICALM/SNAP91 family.</text>
</comment>
<dbReference type="GO" id="GO:0048268">
    <property type="term" value="P:clathrin coat assembly"/>
    <property type="evidence" value="ECO:0007669"/>
    <property type="project" value="InterPro"/>
</dbReference>
<dbReference type="Gene3D" id="1.20.58.150">
    <property type="entry name" value="ANTH domain"/>
    <property type="match status" value="1"/>
</dbReference>
<feature type="compositionally biased region" description="Polar residues" evidence="11">
    <location>
        <begin position="298"/>
        <end position="314"/>
    </location>
</feature>
<evidence type="ECO:0000259" key="12">
    <source>
        <dbReference type="PROSITE" id="PS50942"/>
    </source>
</evidence>
<dbReference type="GO" id="GO:0040011">
    <property type="term" value="P:locomotion"/>
    <property type="evidence" value="ECO:0007669"/>
    <property type="project" value="UniProtKB-ARBA"/>
</dbReference>
<dbReference type="GO" id="GO:0005905">
    <property type="term" value="C:clathrin-coated pit"/>
    <property type="evidence" value="ECO:0007669"/>
    <property type="project" value="UniProtKB-SubCell"/>
</dbReference>
<protein>
    <submittedName>
        <fullName evidence="14">Phosphatidylinositol-binding clathrin assembly protein LAP isoform X11</fullName>
    </submittedName>
</protein>
<feature type="region of interest" description="Disordered" evidence="11">
    <location>
        <begin position="294"/>
        <end position="314"/>
    </location>
</feature>
<keyword evidence="6" id="KW-0333">Golgi apparatus</keyword>
<dbReference type="Pfam" id="PF07651">
    <property type="entry name" value="ANTH"/>
    <property type="match status" value="1"/>
</dbReference>
<dbReference type="FunFam" id="1.25.40.90:FF:000017">
    <property type="entry name" value="Phosphatidylinositol-binding clathrin assembly protein LAP"/>
    <property type="match status" value="1"/>
</dbReference>
<dbReference type="GeneID" id="100746890"/>
<dbReference type="GO" id="GO:0005546">
    <property type="term" value="F:phosphatidylinositol-4,5-bisphosphate binding"/>
    <property type="evidence" value="ECO:0007669"/>
    <property type="project" value="TreeGrafter"/>
</dbReference>
<dbReference type="PANTHER" id="PTHR22951">
    <property type="entry name" value="CLATHRIN ASSEMBLY PROTEIN"/>
    <property type="match status" value="1"/>
</dbReference>
<dbReference type="InterPro" id="IPR011417">
    <property type="entry name" value="ANTH_dom"/>
</dbReference>
<dbReference type="PANTHER" id="PTHR22951:SF5">
    <property type="entry name" value="PHOSPHATIDYLINOSITOL-BINDING CLATHRIN ASSEMBLY PROTEIN LAP"/>
    <property type="match status" value="1"/>
</dbReference>
<comment type="subunit">
    <text evidence="10">Binds clathrin and phosphatidylinositol 4,5-bisphosphate.</text>
</comment>
<gene>
    <name evidence="14" type="primary">LOC100746890</name>
</gene>
<dbReference type="GO" id="GO:0016185">
    <property type="term" value="P:synaptic vesicle budding from presynaptic endocytic zone membrane"/>
    <property type="evidence" value="ECO:0007669"/>
    <property type="project" value="TreeGrafter"/>
</dbReference>
<evidence type="ECO:0000256" key="2">
    <source>
        <dbReference type="ARBA" id="ARBA00004555"/>
    </source>
</evidence>
<dbReference type="GO" id="GO:0098894">
    <property type="term" value="C:extrinsic component of presynaptic endocytic zone membrane"/>
    <property type="evidence" value="ECO:0007669"/>
    <property type="project" value="TreeGrafter"/>
</dbReference>